<accession>A0A6J3B9K7</accession>
<dbReference type="RefSeq" id="XP_031541351.2">
    <property type="nucleotide sequence ID" value="XM_031685491.2"/>
</dbReference>
<feature type="compositionally biased region" description="Polar residues" evidence="8">
    <location>
        <begin position="162"/>
        <end position="171"/>
    </location>
</feature>
<dbReference type="PROSITE" id="PS00345">
    <property type="entry name" value="ETS_DOMAIN_1"/>
    <property type="match status" value="1"/>
</dbReference>
<dbReference type="Pfam" id="PF04621">
    <property type="entry name" value="ETS_PEA3_N"/>
    <property type="match status" value="2"/>
</dbReference>
<dbReference type="InterPro" id="IPR000418">
    <property type="entry name" value="Ets_dom"/>
</dbReference>
<dbReference type="SMART" id="SM00413">
    <property type="entry name" value="ETS"/>
    <property type="match status" value="1"/>
</dbReference>
<keyword evidence="4 7" id="KW-0238">DNA-binding</keyword>
<dbReference type="InterPro" id="IPR046328">
    <property type="entry name" value="ETS_fam"/>
</dbReference>
<dbReference type="GeneID" id="102535884"/>
<evidence type="ECO:0000256" key="1">
    <source>
        <dbReference type="ARBA" id="ARBA00005562"/>
    </source>
</evidence>
<comment type="subcellular location">
    <subcellularLocation>
        <location evidence="7">Nucleus</location>
    </subcellularLocation>
</comment>
<dbReference type="InterPro" id="IPR036390">
    <property type="entry name" value="WH_DNA-bd_sf"/>
</dbReference>
<evidence type="ECO:0000256" key="3">
    <source>
        <dbReference type="ARBA" id="ARBA00023015"/>
    </source>
</evidence>
<evidence type="ECO:0000256" key="8">
    <source>
        <dbReference type="SAM" id="MobiDB-lite"/>
    </source>
</evidence>
<evidence type="ECO:0000313" key="10">
    <source>
        <dbReference type="Proteomes" id="UP001652581"/>
    </source>
</evidence>
<evidence type="ECO:0000256" key="7">
    <source>
        <dbReference type="RuleBase" id="RU004019"/>
    </source>
</evidence>
<name>A0A6J3B9K7_VICPA</name>
<organism evidence="10 11">
    <name type="scientific">Vicugna pacos</name>
    <name type="common">Alpaca</name>
    <name type="synonym">Lama pacos</name>
    <dbReference type="NCBI Taxonomy" id="30538"/>
    <lineage>
        <taxon>Eukaryota</taxon>
        <taxon>Metazoa</taxon>
        <taxon>Chordata</taxon>
        <taxon>Craniata</taxon>
        <taxon>Vertebrata</taxon>
        <taxon>Euteleostomi</taxon>
        <taxon>Mammalia</taxon>
        <taxon>Eutheria</taxon>
        <taxon>Laurasiatheria</taxon>
        <taxon>Artiodactyla</taxon>
        <taxon>Tylopoda</taxon>
        <taxon>Camelidae</taxon>
        <taxon>Vicugna</taxon>
    </lineage>
</organism>
<dbReference type="PANTHER" id="PTHR11849">
    <property type="entry name" value="ETS"/>
    <property type="match status" value="1"/>
</dbReference>
<dbReference type="InterPro" id="IPR006715">
    <property type="entry name" value="ETS_PEA3_N"/>
</dbReference>
<gene>
    <name evidence="11" type="primary">ETV4</name>
</gene>
<dbReference type="PROSITE" id="PS00346">
    <property type="entry name" value="ETS_DOMAIN_2"/>
    <property type="match status" value="1"/>
</dbReference>
<evidence type="ECO:0000256" key="4">
    <source>
        <dbReference type="ARBA" id="ARBA00023125"/>
    </source>
</evidence>
<evidence type="ECO:0000256" key="2">
    <source>
        <dbReference type="ARBA" id="ARBA00022553"/>
    </source>
</evidence>
<dbReference type="SUPFAM" id="SSF46785">
    <property type="entry name" value="Winged helix' DNA-binding domain"/>
    <property type="match status" value="1"/>
</dbReference>
<dbReference type="Gene3D" id="1.10.10.10">
    <property type="entry name" value="Winged helix-like DNA-binding domain superfamily/Winged helix DNA-binding domain"/>
    <property type="match status" value="1"/>
</dbReference>
<evidence type="ECO:0000256" key="6">
    <source>
        <dbReference type="ARBA" id="ARBA00023242"/>
    </source>
</evidence>
<feature type="region of interest" description="Disordered" evidence="8">
    <location>
        <begin position="90"/>
        <end position="178"/>
    </location>
</feature>
<evidence type="ECO:0000259" key="9">
    <source>
        <dbReference type="PROSITE" id="PS50061"/>
    </source>
</evidence>
<keyword evidence="2" id="KW-0597">Phosphoprotein</keyword>
<dbReference type="Proteomes" id="UP001652581">
    <property type="component" value="Chromosome 16"/>
</dbReference>
<keyword evidence="5" id="KW-0804">Transcription</keyword>
<dbReference type="PANTHER" id="PTHR11849:SF181">
    <property type="entry name" value="ETS TRANSLOCATION VARIANT 4"/>
    <property type="match status" value="1"/>
</dbReference>
<evidence type="ECO:0000313" key="11">
    <source>
        <dbReference type="RefSeq" id="XP_031541351.2"/>
    </source>
</evidence>
<sequence>MERRMKGGYLDQQVPYTFCSKSPGNGSLREALMVPQGKLMDPGSLPPPDSEDLFQDLSHFQETWLAEAQVPDSDEQFVPDFHSENLAFHSPTTRIKKEPQSPRADPALSCSRKPPLPHHHGEQCLYSSAYDPPRQITIKSPAPGAPGQSPLQPFPRAEQRSFLRSSGTSQPHPGHAYLGEHSSVFQQPLEVCHSFTPSQGGGREPLPAPYQHQLSEPCPPYPQQSFKQEYLDPLYEQAGQPALGQGGVNGHRYPGAGVVIKQEQTDFSYDSGNSCSLASWALWNSSAQLQLLPLRPSGPALKLMALSLILPLGEPPLGFGDVPGYASMYLHTEGFSGPSSGDGTMGYGYEKSLRPFPDDVCVVPEKFEGDIKQEGVGAFREGPPYQRRGALQLWQFLVALLDDPTNAHFIAWTGRGMEFKLIEPEEVARLWGIQKNRPAMNYDKLSRSLRYYYEKGIMQKVAGERYVYKFVCEPEALFSLAFPDNQRPALKAEFDRPVSEEDTVPLSHLDESPAYLPELAGPAQPFGPKGGYSY</sequence>
<dbReference type="PROSITE" id="PS50061">
    <property type="entry name" value="ETS_DOMAIN_3"/>
    <property type="match status" value="1"/>
</dbReference>
<protein>
    <submittedName>
        <fullName evidence="11">ETS translocation variant 4 isoform X15</fullName>
    </submittedName>
</protein>
<feature type="region of interest" description="Disordered" evidence="8">
    <location>
        <begin position="193"/>
        <end position="214"/>
    </location>
</feature>
<reference evidence="11" key="1">
    <citation type="submission" date="2025-08" db="UniProtKB">
        <authorList>
            <consortium name="RefSeq"/>
        </authorList>
    </citation>
    <scope>IDENTIFICATION</scope>
</reference>
<dbReference type="PRINTS" id="PR00454">
    <property type="entry name" value="ETSDOMAIN"/>
</dbReference>
<dbReference type="InterPro" id="IPR036388">
    <property type="entry name" value="WH-like_DNA-bd_sf"/>
</dbReference>
<evidence type="ECO:0000256" key="5">
    <source>
        <dbReference type="ARBA" id="ARBA00023163"/>
    </source>
</evidence>
<dbReference type="Pfam" id="PF00178">
    <property type="entry name" value="Ets"/>
    <property type="match status" value="1"/>
</dbReference>
<feature type="domain" description="ETS" evidence="9">
    <location>
        <begin position="391"/>
        <end position="471"/>
    </location>
</feature>
<keyword evidence="3" id="KW-0805">Transcription regulation</keyword>
<comment type="similarity">
    <text evidence="1 7">Belongs to the ETS family.</text>
</comment>
<keyword evidence="10" id="KW-1185">Reference proteome</keyword>
<keyword evidence="6 7" id="KW-0539">Nucleus</keyword>
<proteinExistence type="inferred from homology"/>